<proteinExistence type="predicted"/>
<evidence type="ECO:0000313" key="3">
    <source>
        <dbReference type="Proteomes" id="UP000053424"/>
    </source>
</evidence>
<feature type="domain" description="NADP-dependent oxidoreductase" evidence="1">
    <location>
        <begin position="12"/>
        <end position="71"/>
    </location>
</feature>
<sequence length="133" mass="14831">MASSAQKSALNIVMGPMTFGEPGKEGARVHDIKDVEAILDAFKAHGHTEIDSARTYAGGTSEEYLGKAGEELSRRILESCVAMDFPTYLLKREYNDAVLIGASNLKHIEENWVDLEKAPLREFSYFPQKKHED</sequence>
<name>A0A0C3CYL2_HEBCY</name>
<gene>
    <name evidence="2" type="ORF">M413DRAFT_21233</name>
</gene>
<evidence type="ECO:0000259" key="1">
    <source>
        <dbReference type="Pfam" id="PF00248"/>
    </source>
</evidence>
<dbReference type="Gene3D" id="3.20.20.100">
    <property type="entry name" value="NADP-dependent oxidoreductase domain"/>
    <property type="match status" value="1"/>
</dbReference>
<dbReference type="SUPFAM" id="SSF51430">
    <property type="entry name" value="NAD(P)-linked oxidoreductase"/>
    <property type="match status" value="1"/>
</dbReference>
<accession>A0A0C3CYL2</accession>
<dbReference type="AlphaFoldDB" id="A0A0C3CYL2"/>
<dbReference type="EMBL" id="KN831768">
    <property type="protein sequence ID" value="KIM48936.1"/>
    <property type="molecule type" value="Genomic_DNA"/>
</dbReference>
<reference evidence="2 3" key="1">
    <citation type="submission" date="2014-04" db="EMBL/GenBank/DDBJ databases">
        <authorList>
            <consortium name="DOE Joint Genome Institute"/>
            <person name="Kuo A."/>
            <person name="Gay G."/>
            <person name="Dore J."/>
            <person name="Kohler A."/>
            <person name="Nagy L.G."/>
            <person name="Floudas D."/>
            <person name="Copeland A."/>
            <person name="Barry K.W."/>
            <person name="Cichocki N."/>
            <person name="Veneault-Fourrey C."/>
            <person name="LaButti K."/>
            <person name="Lindquist E.A."/>
            <person name="Lipzen A."/>
            <person name="Lundell T."/>
            <person name="Morin E."/>
            <person name="Murat C."/>
            <person name="Sun H."/>
            <person name="Tunlid A."/>
            <person name="Henrissat B."/>
            <person name="Grigoriev I.V."/>
            <person name="Hibbett D.S."/>
            <person name="Martin F."/>
            <person name="Nordberg H.P."/>
            <person name="Cantor M.N."/>
            <person name="Hua S.X."/>
        </authorList>
    </citation>
    <scope>NUCLEOTIDE SEQUENCE [LARGE SCALE GENOMIC DNA]</scope>
    <source>
        <strain evidence="3">h7</strain>
    </source>
</reference>
<dbReference type="STRING" id="686832.A0A0C3CYL2"/>
<dbReference type="HOGENOM" id="CLU_1906961_0_0_1"/>
<dbReference type="Proteomes" id="UP000053424">
    <property type="component" value="Unassembled WGS sequence"/>
</dbReference>
<dbReference type="InterPro" id="IPR036812">
    <property type="entry name" value="NAD(P)_OxRdtase_dom_sf"/>
</dbReference>
<organism evidence="2 3">
    <name type="scientific">Hebeloma cylindrosporum</name>
    <dbReference type="NCBI Taxonomy" id="76867"/>
    <lineage>
        <taxon>Eukaryota</taxon>
        <taxon>Fungi</taxon>
        <taxon>Dikarya</taxon>
        <taxon>Basidiomycota</taxon>
        <taxon>Agaricomycotina</taxon>
        <taxon>Agaricomycetes</taxon>
        <taxon>Agaricomycetidae</taxon>
        <taxon>Agaricales</taxon>
        <taxon>Agaricineae</taxon>
        <taxon>Hymenogastraceae</taxon>
        <taxon>Hebeloma</taxon>
    </lineage>
</organism>
<reference evidence="3" key="2">
    <citation type="submission" date="2015-01" db="EMBL/GenBank/DDBJ databases">
        <title>Evolutionary Origins and Diversification of the Mycorrhizal Mutualists.</title>
        <authorList>
            <consortium name="DOE Joint Genome Institute"/>
            <consortium name="Mycorrhizal Genomics Consortium"/>
            <person name="Kohler A."/>
            <person name="Kuo A."/>
            <person name="Nagy L.G."/>
            <person name="Floudas D."/>
            <person name="Copeland A."/>
            <person name="Barry K.W."/>
            <person name="Cichocki N."/>
            <person name="Veneault-Fourrey C."/>
            <person name="LaButti K."/>
            <person name="Lindquist E.A."/>
            <person name="Lipzen A."/>
            <person name="Lundell T."/>
            <person name="Morin E."/>
            <person name="Murat C."/>
            <person name="Riley R."/>
            <person name="Ohm R."/>
            <person name="Sun H."/>
            <person name="Tunlid A."/>
            <person name="Henrissat B."/>
            <person name="Grigoriev I.V."/>
            <person name="Hibbett D.S."/>
            <person name="Martin F."/>
        </authorList>
    </citation>
    <scope>NUCLEOTIDE SEQUENCE [LARGE SCALE GENOMIC DNA]</scope>
    <source>
        <strain evidence="3">h7</strain>
    </source>
</reference>
<protein>
    <recommendedName>
        <fullName evidence="1">NADP-dependent oxidoreductase domain-containing protein</fullName>
    </recommendedName>
</protein>
<dbReference type="InterPro" id="IPR023210">
    <property type="entry name" value="NADP_OxRdtase_dom"/>
</dbReference>
<keyword evidence="3" id="KW-1185">Reference proteome</keyword>
<evidence type="ECO:0000313" key="2">
    <source>
        <dbReference type="EMBL" id="KIM48936.1"/>
    </source>
</evidence>
<dbReference type="OrthoDB" id="2310150at2759"/>
<dbReference type="Pfam" id="PF00248">
    <property type="entry name" value="Aldo_ket_red"/>
    <property type="match status" value="1"/>
</dbReference>